<protein>
    <submittedName>
        <fullName evidence="7">Phosphatidic acid phosphatase</fullName>
    </submittedName>
</protein>
<dbReference type="CDD" id="cd03386">
    <property type="entry name" value="PAP2_Aur1_like"/>
    <property type="match status" value="1"/>
</dbReference>
<reference evidence="7" key="1">
    <citation type="submission" date="2021-01" db="EMBL/GenBank/DDBJ databases">
        <title>Whole genome shotgun sequence of Planosporangium mesophilum NBRC 109066.</title>
        <authorList>
            <person name="Komaki H."/>
            <person name="Tamura T."/>
        </authorList>
    </citation>
    <scope>NUCLEOTIDE SEQUENCE</scope>
    <source>
        <strain evidence="7">NBRC 109066</strain>
    </source>
</reference>
<dbReference type="Pfam" id="PF14378">
    <property type="entry name" value="PAP2_3"/>
    <property type="match status" value="1"/>
</dbReference>
<dbReference type="PANTHER" id="PTHR31310:SF7">
    <property type="entry name" value="PA-PHOSPHATASE RELATED-FAMILY PROTEIN DDB_G0268928"/>
    <property type="match status" value="1"/>
</dbReference>
<accession>A0A8J3WZX2</accession>
<keyword evidence="2 5" id="KW-0812">Transmembrane</keyword>
<dbReference type="PANTHER" id="PTHR31310">
    <property type="match status" value="1"/>
</dbReference>
<dbReference type="EMBL" id="BOON01000011">
    <property type="protein sequence ID" value="GII21739.1"/>
    <property type="molecule type" value="Genomic_DNA"/>
</dbReference>
<feature type="transmembrane region" description="Helical" evidence="5">
    <location>
        <begin position="268"/>
        <end position="285"/>
    </location>
</feature>
<comment type="caution">
    <text evidence="7">The sequence shown here is derived from an EMBL/GenBank/DDBJ whole genome shotgun (WGS) entry which is preliminary data.</text>
</comment>
<dbReference type="Gene3D" id="1.20.144.10">
    <property type="entry name" value="Phosphatidic acid phosphatase type 2/haloperoxidase"/>
    <property type="match status" value="1"/>
</dbReference>
<feature type="domain" description="Inositolphosphotransferase Aur1/Ipt1" evidence="6">
    <location>
        <begin position="142"/>
        <end position="304"/>
    </location>
</feature>
<feature type="transmembrane region" description="Helical" evidence="5">
    <location>
        <begin position="291"/>
        <end position="311"/>
    </location>
</feature>
<sequence>MTLTIRSEARPPDGPVDDPSLSAARRRLRAMSIWTVAFAAWWLFLGLPLTDPILTFGWLWAATIAWRIDRPRRVHLRFARDWIAVVVLLQVYNLSRGLADQGVVPHALEMIVADRGMFGWLTDGRVPTLWLQEHLFDPDGIHWWDVFASWVYFSHFVVTPAVAVVLWLRDRARWLAFVLRWIMLSAAGLVTYFLYPAAPPWWAARYGLLDPVERGSTRAWDAIGLHGAGNLINAGQYSSNPVAAMPSLHTAFALLVVVFFLPRVRHRWWPLLLAYPLAMTFTLVYSGEHYMIDVFMGWLYVGLVCVAARLFERRWGPLSRARAERAAADRALAAGSDADAAGSGVRSDTVDGRLLTAGAQPREETL</sequence>
<dbReference type="RefSeq" id="WP_168114810.1">
    <property type="nucleotide sequence ID" value="NZ_BOON01000011.1"/>
</dbReference>
<comment type="subcellular location">
    <subcellularLocation>
        <location evidence="1">Membrane</location>
        <topology evidence="1">Multi-pass membrane protein</topology>
    </subcellularLocation>
</comment>
<dbReference type="InterPro" id="IPR052185">
    <property type="entry name" value="IPC_Synthase-Related"/>
</dbReference>
<feature type="transmembrane region" description="Helical" evidence="5">
    <location>
        <begin position="243"/>
        <end position="261"/>
    </location>
</feature>
<evidence type="ECO:0000256" key="3">
    <source>
        <dbReference type="ARBA" id="ARBA00022989"/>
    </source>
</evidence>
<evidence type="ECO:0000313" key="8">
    <source>
        <dbReference type="Proteomes" id="UP000599074"/>
    </source>
</evidence>
<name>A0A8J3WZX2_9ACTN</name>
<evidence type="ECO:0000256" key="2">
    <source>
        <dbReference type="ARBA" id="ARBA00022692"/>
    </source>
</evidence>
<dbReference type="Proteomes" id="UP000599074">
    <property type="component" value="Unassembled WGS sequence"/>
</dbReference>
<dbReference type="AlphaFoldDB" id="A0A8J3WZX2"/>
<gene>
    <name evidence="7" type="ORF">Pme01_13360</name>
</gene>
<feature type="transmembrane region" description="Helical" evidence="5">
    <location>
        <begin position="147"/>
        <end position="168"/>
    </location>
</feature>
<keyword evidence="8" id="KW-1185">Reference proteome</keyword>
<keyword evidence="4 5" id="KW-0472">Membrane</keyword>
<dbReference type="InterPro" id="IPR026841">
    <property type="entry name" value="Aur1/Ipt1"/>
</dbReference>
<evidence type="ECO:0000259" key="6">
    <source>
        <dbReference type="Pfam" id="PF14378"/>
    </source>
</evidence>
<evidence type="ECO:0000313" key="7">
    <source>
        <dbReference type="EMBL" id="GII21739.1"/>
    </source>
</evidence>
<dbReference type="SUPFAM" id="SSF48317">
    <property type="entry name" value="Acid phosphatase/Vanadium-dependent haloperoxidase"/>
    <property type="match status" value="1"/>
</dbReference>
<evidence type="ECO:0000256" key="4">
    <source>
        <dbReference type="ARBA" id="ARBA00023136"/>
    </source>
</evidence>
<dbReference type="GO" id="GO:0016020">
    <property type="term" value="C:membrane"/>
    <property type="evidence" value="ECO:0007669"/>
    <property type="project" value="UniProtKB-SubCell"/>
</dbReference>
<feature type="transmembrane region" description="Helical" evidence="5">
    <location>
        <begin position="175"/>
        <end position="195"/>
    </location>
</feature>
<keyword evidence="3 5" id="KW-1133">Transmembrane helix</keyword>
<organism evidence="7 8">
    <name type="scientific">Planosporangium mesophilum</name>
    <dbReference type="NCBI Taxonomy" id="689768"/>
    <lineage>
        <taxon>Bacteria</taxon>
        <taxon>Bacillati</taxon>
        <taxon>Actinomycetota</taxon>
        <taxon>Actinomycetes</taxon>
        <taxon>Micromonosporales</taxon>
        <taxon>Micromonosporaceae</taxon>
        <taxon>Planosporangium</taxon>
    </lineage>
</organism>
<evidence type="ECO:0000256" key="5">
    <source>
        <dbReference type="SAM" id="Phobius"/>
    </source>
</evidence>
<proteinExistence type="predicted"/>
<dbReference type="InterPro" id="IPR036938">
    <property type="entry name" value="PAP2/HPO_sf"/>
</dbReference>
<evidence type="ECO:0000256" key="1">
    <source>
        <dbReference type="ARBA" id="ARBA00004141"/>
    </source>
</evidence>
<feature type="transmembrane region" description="Helical" evidence="5">
    <location>
        <begin position="28"/>
        <end position="47"/>
    </location>
</feature>